<gene>
    <name evidence="1" type="ORF">F4553_001445</name>
</gene>
<accession>A0A841BLE1</accession>
<organism evidence="1 2">
    <name type="scientific">Allocatelliglobosispora scoriae</name>
    <dbReference type="NCBI Taxonomy" id="643052"/>
    <lineage>
        <taxon>Bacteria</taxon>
        <taxon>Bacillati</taxon>
        <taxon>Actinomycetota</taxon>
        <taxon>Actinomycetes</taxon>
        <taxon>Micromonosporales</taxon>
        <taxon>Micromonosporaceae</taxon>
        <taxon>Allocatelliglobosispora</taxon>
    </lineage>
</organism>
<protein>
    <submittedName>
        <fullName evidence="1">Uncharacterized protein</fullName>
    </submittedName>
</protein>
<comment type="caution">
    <text evidence="1">The sequence shown here is derived from an EMBL/GenBank/DDBJ whole genome shotgun (WGS) entry which is preliminary data.</text>
</comment>
<reference evidence="1 2" key="1">
    <citation type="submission" date="2020-08" db="EMBL/GenBank/DDBJ databases">
        <title>Sequencing the genomes of 1000 actinobacteria strains.</title>
        <authorList>
            <person name="Klenk H.-P."/>
        </authorList>
    </citation>
    <scope>NUCLEOTIDE SEQUENCE [LARGE SCALE GENOMIC DNA]</scope>
    <source>
        <strain evidence="1 2">DSM 45362</strain>
    </source>
</reference>
<proteinExistence type="predicted"/>
<keyword evidence="2" id="KW-1185">Reference proteome</keyword>
<dbReference type="EMBL" id="JACHMN010000002">
    <property type="protein sequence ID" value="MBB5868066.1"/>
    <property type="molecule type" value="Genomic_DNA"/>
</dbReference>
<evidence type="ECO:0000313" key="2">
    <source>
        <dbReference type="Proteomes" id="UP000587527"/>
    </source>
</evidence>
<name>A0A841BLE1_9ACTN</name>
<dbReference type="Proteomes" id="UP000587527">
    <property type="component" value="Unassembled WGS sequence"/>
</dbReference>
<sequence>MLTPEVACDVTAIDKNGRLWATGLLKLLNWAPSATVALSELGGLIQATPDPRGTVKVTPEWHLRLPVPARRWHGLHPGTTLPPVADPRYNCLIIHPP</sequence>
<dbReference type="AlphaFoldDB" id="A0A841BLE1"/>
<evidence type="ECO:0000313" key="1">
    <source>
        <dbReference type="EMBL" id="MBB5868066.1"/>
    </source>
</evidence>
<dbReference type="RefSeq" id="WP_184833720.1">
    <property type="nucleotide sequence ID" value="NZ_JACHMN010000002.1"/>
</dbReference>